<reference evidence="1" key="1">
    <citation type="submission" date="2014-11" db="EMBL/GenBank/DDBJ databases">
        <authorList>
            <person name="Amaro Gonzalez C."/>
        </authorList>
    </citation>
    <scope>NUCLEOTIDE SEQUENCE</scope>
</reference>
<evidence type="ECO:0000313" key="1">
    <source>
        <dbReference type="EMBL" id="JAH42160.1"/>
    </source>
</evidence>
<sequence>MVLTHCKLSTPGYTAKCCLSWFASMVLAATVMLASQPTQDAANI</sequence>
<protein>
    <submittedName>
        <fullName evidence="1">Uncharacterized protein</fullName>
    </submittedName>
</protein>
<accession>A0A0E9SNA0</accession>
<organism evidence="1">
    <name type="scientific">Anguilla anguilla</name>
    <name type="common">European freshwater eel</name>
    <name type="synonym">Muraena anguilla</name>
    <dbReference type="NCBI Taxonomy" id="7936"/>
    <lineage>
        <taxon>Eukaryota</taxon>
        <taxon>Metazoa</taxon>
        <taxon>Chordata</taxon>
        <taxon>Craniata</taxon>
        <taxon>Vertebrata</taxon>
        <taxon>Euteleostomi</taxon>
        <taxon>Actinopterygii</taxon>
        <taxon>Neopterygii</taxon>
        <taxon>Teleostei</taxon>
        <taxon>Anguilliformes</taxon>
        <taxon>Anguillidae</taxon>
        <taxon>Anguilla</taxon>
    </lineage>
</organism>
<reference evidence="1" key="2">
    <citation type="journal article" date="2015" name="Fish Shellfish Immunol.">
        <title>Early steps in the European eel (Anguilla anguilla)-Vibrio vulnificus interaction in the gills: Role of the RtxA13 toxin.</title>
        <authorList>
            <person name="Callol A."/>
            <person name="Pajuelo D."/>
            <person name="Ebbesson L."/>
            <person name="Teles M."/>
            <person name="MacKenzie S."/>
            <person name="Amaro C."/>
        </authorList>
    </citation>
    <scope>NUCLEOTIDE SEQUENCE</scope>
</reference>
<dbReference type="AlphaFoldDB" id="A0A0E9SNA0"/>
<name>A0A0E9SNA0_ANGAN</name>
<dbReference type="EMBL" id="GBXM01066417">
    <property type="protein sequence ID" value="JAH42160.1"/>
    <property type="molecule type" value="Transcribed_RNA"/>
</dbReference>
<proteinExistence type="predicted"/>